<protein>
    <submittedName>
        <fullName evidence="1">Uncharacterized protein</fullName>
    </submittedName>
</protein>
<dbReference type="EMBL" id="CAAALY010287895">
    <property type="protein sequence ID" value="VEL44001.1"/>
    <property type="molecule type" value="Genomic_DNA"/>
</dbReference>
<comment type="caution">
    <text evidence="1">The sequence shown here is derived from an EMBL/GenBank/DDBJ whole genome shotgun (WGS) entry which is preliminary data.</text>
</comment>
<keyword evidence="2" id="KW-1185">Reference proteome</keyword>
<proteinExistence type="predicted"/>
<accession>A0A448XSL2</accession>
<reference evidence="1" key="1">
    <citation type="submission" date="2018-11" db="EMBL/GenBank/DDBJ databases">
        <authorList>
            <consortium name="Pathogen Informatics"/>
        </authorList>
    </citation>
    <scope>NUCLEOTIDE SEQUENCE</scope>
</reference>
<dbReference type="AlphaFoldDB" id="A0A448XSL2"/>
<evidence type="ECO:0000313" key="1">
    <source>
        <dbReference type="EMBL" id="VEL44001.1"/>
    </source>
</evidence>
<sequence>MVALALRRGHKDGPQPGDCIPAVFTIARLVIRSPRQTGDCIYAAPLSRVRNRTNNAVSDTGRIRQKGISVRMLLIHTHVGTEGAYRLAGRSLSQDKRATSSQPSSVSISHRTLVRPKLVRAVNWPSNSVLLTTTPSFAFIK</sequence>
<evidence type="ECO:0000313" key="2">
    <source>
        <dbReference type="Proteomes" id="UP000784294"/>
    </source>
</evidence>
<organism evidence="1 2">
    <name type="scientific">Protopolystoma xenopodis</name>
    <dbReference type="NCBI Taxonomy" id="117903"/>
    <lineage>
        <taxon>Eukaryota</taxon>
        <taxon>Metazoa</taxon>
        <taxon>Spiralia</taxon>
        <taxon>Lophotrochozoa</taxon>
        <taxon>Platyhelminthes</taxon>
        <taxon>Monogenea</taxon>
        <taxon>Polyopisthocotylea</taxon>
        <taxon>Polystomatidea</taxon>
        <taxon>Polystomatidae</taxon>
        <taxon>Protopolystoma</taxon>
    </lineage>
</organism>
<dbReference type="Proteomes" id="UP000784294">
    <property type="component" value="Unassembled WGS sequence"/>
</dbReference>
<gene>
    <name evidence="1" type="ORF">PXEA_LOCUS37441</name>
</gene>
<name>A0A448XSL2_9PLAT</name>